<accession>A0A0G3BNN5</accession>
<organism evidence="13 14">
    <name type="scientific">Caldimonas brevitalea</name>
    <dbReference type="NCBI Taxonomy" id="413882"/>
    <lineage>
        <taxon>Bacteria</taxon>
        <taxon>Pseudomonadati</taxon>
        <taxon>Pseudomonadota</taxon>
        <taxon>Betaproteobacteria</taxon>
        <taxon>Burkholderiales</taxon>
        <taxon>Sphaerotilaceae</taxon>
        <taxon>Caldimonas</taxon>
    </lineage>
</organism>
<evidence type="ECO:0000256" key="3">
    <source>
        <dbReference type="ARBA" id="ARBA00022628"/>
    </source>
</evidence>
<protein>
    <recommendedName>
        <fullName evidence="10">Vitamin B12-dependent ribonucleotide reductase</fullName>
        <ecNumber evidence="10">1.17.4.1</ecNumber>
    </recommendedName>
</protein>
<evidence type="ECO:0000256" key="4">
    <source>
        <dbReference type="ARBA" id="ARBA00022634"/>
    </source>
</evidence>
<dbReference type="EC" id="1.17.4.1" evidence="10"/>
<dbReference type="InterPro" id="IPR013344">
    <property type="entry name" value="RNR_NrdJ/NrdZ"/>
</dbReference>
<name>A0A0G3BNN5_9BURK</name>
<evidence type="ECO:0000256" key="9">
    <source>
        <dbReference type="ARBA" id="ARBA00047754"/>
    </source>
</evidence>
<comment type="cofactor">
    <cofactor evidence="1 10">
        <name>adenosylcob(III)alamin</name>
        <dbReference type="ChEBI" id="CHEBI:18408"/>
    </cofactor>
</comment>
<dbReference type="GO" id="GO:0071897">
    <property type="term" value="P:DNA biosynthetic process"/>
    <property type="evidence" value="ECO:0007669"/>
    <property type="project" value="UniProtKB-KW"/>
</dbReference>
<dbReference type="NCBIfam" id="TIGR02504">
    <property type="entry name" value="NrdJ_Z"/>
    <property type="match status" value="1"/>
</dbReference>
<feature type="domain" description="Ribonucleotide reductase large subunit C-terminal" evidence="12">
    <location>
        <begin position="102"/>
        <end position="594"/>
    </location>
</feature>
<evidence type="ECO:0000256" key="7">
    <source>
        <dbReference type="ARBA" id="ARBA00023157"/>
    </source>
</evidence>
<evidence type="ECO:0000256" key="8">
    <source>
        <dbReference type="ARBA" id="ARBA00023285"/>
    </source>
</evidence>
<dbReference type="GO" id="GO:0004748">
    <property type="term" value="F:ribonucleoside-diphosphate reductase activity, thioredoxin disulfide as acceptor"/>
    <property type="evidence" value="ECO:0007669"/>
    <property type="project" value="UniProtKB-EC"/>
</dbReference>
<keyword evidence="4 10" id="KW-0237">DNA synthesis</keyword>
<comment type="catalytic activity">
    <reaction evidence="9 10">
        <text>a 2'-deoxyribonucleoside 5'-diphosphate + [thioredoxin]-disulfide + H2O = a ribonucleoside 5'-diphosphate + [thioredoxin]-dithiol</text>
        <dbReference type="Rhea" id="RHEA:23252"/>
        <dbReference type="Rhea" id="RHEA-COMP:10698"/>
        <dbReference type="Rhea" id="RHEA-COMP:10700"/>
        <dbReference type="ChEBI" id="CHEBI:15377"/>
        <dbReference type="ChEBI" id="CHEBI:29950"/>
        <dbReference type="ChEBI" id="CHEBI:50058"/>
        <dbReference type="ChEBI" id="CHEBI:57930"/>
        <dbReference type="ChEBI" id="CHEBI:73316"/>
        <dbReference type="EC" id="1.17.4.1"/>
    </reaction>
</comment>
<dbReference type="OrthoDB" id="9762933at2"/>
<dbReference type="STRING" id="413882.AAW51_4373"/>
<evidence type="ECO:0000313" key="14">
    <source>
        <dbReference type="Proteomes" id="UP000035352"/>
    </source>
</evidence>
<dbReference type="AlphaFoldDB" id="A0A0G3BNN5"/>
<comment type="function">
    <text evidence="10">Catalyzes the reduction of ribonucleotides to deoxyribonucleotides. May function to provide a pool of deoxyribonucleotide precursors for DNA repair during oxygen limitation and/or for immediate growth after restoration of oxygen.</text>
</comment>
<proteinExistence type="inferred from homology"/>
<reference evidence="13 14" key="1">
    <citation type="submission" date="2015-05" db="EMBL/GenBank/DDBJ databases">
        <authorList>
            <person name="Tang B."/>
            <person name="Yu Y."/>
        </authorList>
    </citation>
    <scope>NUCLEOTIDE SEQUENCE [LARGE SCALE GENOMIC DNA]</scope>
    <source>
        <strain evidence="13 14">DSM 7029</strain>
    </source>
</reference>
<evidence type="ECO:0000256" key="10">
    <source>
        <dbReference type="RuleBase" id="RU364064"/>
    </source>
</evidence>
<evidence type="ECO:0000256" key="5">
    <source>
        <dbReference type="ARBA" id="ARBA00022741"/>
    </source>
</evidence>
<dbReference type="PANTHER" id="PTHR43371:SF1">
    <property type="entry name" value="RIBONUCLEOSIDE-DIPHOSPHATE REDUCTASE"/>
    <property type="match status" value="1"/>
</dbReference>
<dbReference type="Pfam" id="PF02867">
    <property type="entry name" value="Ribonuc_red_lgC"/>
    <property type="match status" value="1"/>
</dbReference>
<dbReference type="EMBL" id="CP011371">
    <property type="protein sequence ID" value="AKJ31064.1"/>
    <property type="molecule type" value="Genomic_DNA"/>
</dbReference>
<keyword evidence="14" id="KW-1185">Reference proteome</keyword>
<evidence type="ECO:0000256" key="1">
    <source>
        <dbReference type="ARBA" id="ARBA00001922"/>
    </source>
</evidence>
<dbReference type="Proteomes" id="UP000035352">
    <property type="component" value="Chromosome"/>
</dbReference>
<dbReference type="CDD" id="cd02888">
    <property type="entry name" value="RNR_II_dimer"/>
    <property type="match status" value="1"/>
</dbReference>
<evidence type="ECO:0000256" key="6">
    <source>
        <dbReference type="ARBA" id="ARBA00023002"/>
    </source>
</evidence>
<dbReference type="InterPro" id="IPR050862">
    <property type="entry name" value="RdRp_reductase_class-2"/>
</dbReference>
<dbReference type="SUPFAM" id="SSF51998">
    <property type="entry name" value="PFL-like glycyl radical enzymes"/>
    <property type="match status" value="1"/>
</dbReference>
<sequence>MTSETLAAAAAAAAAITSATPAAPLPAQPISEEVLLEKYAKGDEQCVADVRRRVARALAACEAPEQRSHWEALFRQAQEDGFIPAGRINSAAGTDLAATLINCFVQPVGDSIAQDDEGHPGIYTALTEAAETMRRGGGVGYDFSRIRPRGAWVGSTQSNASGPVSYMRVFDRSCETVESAGARRGAQMGVLRCDHPDIEEFIHAKDTGDLRNFNLSVGVTDSFMQAVRADAEVELTHRCEPGVKQKAAGAYRRDDGLWVYRRLPARVLWDQVMRSTYDHAEPGVLFLDRINQDNNLSYCESIAATNPCAEQPLPPYGCCCLGSIALTHYVIDPFEPGARFDEEGFARQVRVAVRMLDNVLDVTHWPLPRQQEEARDKRRIGLGFTGLGDALVMLNLRYDREPARAMARRIAELMRDTAYDTSVELARERGAFPLFNADLYLRRGTFASRLPAALKERIRAHGLRNSHLLSIAPTGTISLAFADNASNGIEPAFSWSYRRKKRMPDGSHQDHMVEDHAWRLYRHLKGPAAPLTEAFVTALEMSAEAHQKMVAAVAPYIDTAISKTVNVPEDYPYAEFQDLYLRAWEAGLKGLATYRPNSVLGAVLTVAPTPTAPVAPTPSDATNRRLALERLPEPVLASLRWPGRPDLPAGNSAWTYMIEHAHGKFGLFVGELPAGADAARPLPFEVWVNGAEQPRGLGALAKTLSMDLRTRDAAWVRLKLDALATVQEERAFEMPFPPDGQRRPFPGVVAATAAVVRWRCEQLGLWDAGAAQAPTPVLDAMFSRDEPRTGTPGTLAWAADVHNPSTGEEFTLTLKEIVLPGADGNPRTRPCALGFSGNYPRALDGLARVLSLDMRVIDPAWIGMKLRKLLSYAEPLGHFMAFVPGLPPQARRQQTWPSTVAYIARLIIHRYAMLGVLDENGHPLQEMGVLMAPAGKVEAAVPMAGSRCPECGNHTMIQKDGCQFCTACGHLGSCG</sequence>
<dbReference type="Gene3D" id="3.20.70.20">
    <property type="match status" value="1"/>
</dbReference>
<dbReference type="PANTHER" id="PTHR43371">
    <property type="entry name" value="VITAMIN B12-DEPENDENT RIBONUCLEOTIDE REDUCTASE"/>
    <property type="match status" value="1"/>
</dbReference>
<dbReference type="GO" id="GO:0031419">
    <property type="term" value="F:cobalamin binding"/>
    <property type="evidence" value="ECO:0007669"/>
    <property type="project" value="UniProtKB-KW"/>
</dbReference>
<keyword evidence="3 10" id="KW-0846">Cobalamin</keyword>
<keyword evidence="8 10" id="KW-0170">Cobalt</keyword>
<dbReference type="PRINTS" id="PR01183">
    <property type="entry name" value="RIBORDTASEM1"/>
</dbReference>
<keyword evidence="11" id="KW-0732">Signal</keyword>
<dbReference type="InterPro" id="IPR000788">
    <property type="entry name" value="RNR_lg_C"/>
</dbReference>
<evidence type="ECO:0000259" key="12">
    <source>
        <dbReference type="Pfam" id="PF02867"/>
    </source>
</evidence>
<dbReference type="GO" id="GO:0000166">
    <property type="term" value="F:nucleotide binding"/>
    <property type="evidence" value="ECO:0007669"/>
    <property type="project" value="UniProtKB-KW"/>
</dbReference>
<evidence type="ECO:0000256" key="2">
    <source>
        <dbReference type="ARBA" id="ARBA00007405"/>
    </source>
</evidence>
<dbReference type="RefSeq" id="WP_083438498.1">
    <property type="nucleotide sequence ID" value="NZ_CP011371.1"/>
</dbReference>
<feature type="signal peptide" evidence="11">
    <location>
        <begin position="1"/>
        <end position="22"/>
    </location>
</feature>
<keyword evidence="6 10" id="KW-0560">Oxidoreductase</keyword>
<keyword evidence="5 10" id="KW-0547">Nucleotide-binding</keyword>
<dbReference type="PATRIC" id="fig|413882.6.peg.4571"/>
<dbReference type="KEGG" id="pbh:AAW51_4373"/>
<keyword evidence="7" id="KW-1015">Disulfide bond</keyword>
<feature type="chain" id="PRO_5005184002" description="Vitamin B12-dependent ribonucleotide reductase" evidence="11">
    <location>
        <begin position="23"/>
        <end position="975"/>
    </location>
</feature>
<evidence type="ECO:0000256" key="11">
    <source>
        <dbReference type="SAM" id="SignalP"/>
    </source>
</evidence>
<gene>
    <name evidence="13" type="ORF">AAW51_4373</name>
</gene>
<evidence type="ECO:0000313" key="13">
    <source>
        <dbReference type="EMBL" id="AKJ31064.1"/>
    </source>
</evidence>
<comment type="similarity">
    <text evidence="2 10">Belongs to the ribonucleoside diphosphate reductase class-2 family.</text>
</comment>